<keyword evidence="3" id="KW-1185">Reference proteome</keyword>
<evidence type="ECO:0008006" key="4">
    <source>
        <dbReference type="Google" id="ProtNLM"/>
    </source>
</evidence>
<reference evidence="2 3" key="1">
    <citation type="submission" date="2019-03" db="EMBL/GenBank/DDBJ databases">
        <title>Sequencing the genomes of 1000 actinobacteria strains.</title>
        <authorList>
            <person name="Klenk H.-P."/>
        </authorList>
    </citation>
    <scope>NUCLEOTIDE SEQUENCE [LARGE SCALE GENOMIC DNA]</scope>
    <source>
        <strain evidence="2 3">DSM 43805</strain>
    </source>
</reference>
<dbReference type="EMBL" id="SNWR01000001">
    <property type="protein sequence ID" value="TDO38350.1"/>
    <property type="molecule type" value="Genomic_DNA"/>
</dbReference>
<dbReference type="AlphaFoldDB" id="A0A4R6JPJ1"/>
<keyword evidence="1" id="KW-1133">Transmembrane helix</keyword>
<proteinExistence type="predicted"/>
<sequence length="382" mass="40824">MNNDEQQLRERLEAMTAPTSRLEAETLLQAGRRRSFRRRSWQAASGVALATGLVVAVPIALRTPDAPDPVIVADKPTQSAAAKVKCRSTPLPVPKGAKEATAEGVDPTGRYIIGHDSKGQDFLPILWTDGVPQRLPQVEDSVQLTTVNASGVVAGLATSDNEEYAFRYENGQYTRLKTPPGQWTIYPWPTMNAAGDIVINAEPKGNSGGKDSIALYWKAGTTEAVTLPLPTEANVYDITDDGLIVGGKYVKGEAREAYAWDLSGKGTKLDTPSGTKSVAYAVEGDWATGGLWRGDEDAKVGLWNVRTGKRTAVDGSGPGDAVNRDSWVVAAGAAYRDGKRLDLDAPKGQEVFVRGVSNTGVIVGVTRAPVGNEQYGPKTWKC</sequence>
<protein>
    <recommendedName>
        <fullName evidence="4">WD40 repeat protein</fullName>
    </recommendedName>
</protein>
<keyword evidence="1" id="KW-0812">Transmembrane</keyword>
<feature type="transmembrane region" description="Helical" evidence="1">
    <location>
        <begin position="41"/>
        <end position="61"/>
    </location>
</feature>
<comment type="caution">
    <text evidence="2">The sequence shown here is derived from an EMBL/GenBank/DDBJ whole genome shotgun (WGS) entry which is preliminary data.</text>
</comment>
<dbReference type="Proteomes" id="UP000294901">
    <property type="component" value="Unassembled WGS sequence"/>
</dbReference>
<evidence type="ECO:0000256" key="1">
    <source>
        <dbReference type="SAM" id="Phobius"/>
    </source>
</evidence>
<keyword evidence="1" id="KW-0472">Membrane</keyword>
<evidence type="ECO:0000313" key="2">
    <source>
        <dbReference type="EMBL" id="TDO38350.1"/>
    </source>
</evidence>
<accession>A0A4R6JPJ1</accession>
<name>A0A4R6JPJ1_9ACTN</name>
<evidence type="ECO:0000313" key="3">
    <source>
        <dbReference type="Proteomes" id="UP000294901"/>
    </source>
</evidence>
<dbReference type="RefSeq" id="WP_133872845.1">
    <property type="nucleotide sequence ID" value="NZ_BOMD01000022.1"/>
</dbReference>
<gene>
    <name evidence="2" type="ORF">C8E87_2003</name>
</gene>
<organism evidence="2 3">
    <name type="scientific">Paractinoplanes brasiliensis</name>
    <dbReference type="NCBI Taxonomy" id="52695"/>
    <lineage>
        <taxon>Bacteria</taxon>
        <taxon>Bacillati</taxon>
        <taxon>Actinomycetota</taxon>
        <taxon>Actinomycetes</taxon>
        <taxon>Micromonosporales</taxon>
        <taxon>Micromonosporaceae</taxon>
        <taxon>Paractinoplanes</taxon>
    </lineage>
</organism>
<dbReference type="OrthoDB" id="3357943at2"/>